<dbReference type="PANTHER" id="PTHR47336">
    <property type="entry name" value="TRANSCRIPTION FACTOR HMS1-RELATED"/>
    <property type="match status" value="1"/>
</dbReference>
<feature type="compositionally biased region" description="Polar residues" evidence="1">
    <location>
        <begin position="1"/>
        <end position="10"/>
    </location>
</feature>
<feature type="compositionally biased region" description="Polar residues" evidence="1">
    <location>
        <begin position="258"/>
        <end position="277"/>
    </location>
</feature>
<feature type="region of interest" description="Disordered" evidence="1">
    <location>
        <begin position="509"/>
        <end position="530"/>
    </location>
</feature>
<dbReference type="Pfam" id="PF00010">
    <property type="entry name" value="HLH"/>
    <property type="match status" value="1"/>
</dbReference>
<name>A0A7D9D103_DEKBR</name>
<reference evidence="3 4" key="1">
    <citation type="submission" date="2019-07" db="EMBL/GenBank/DDBJ databases">
        <authorList>
            <person name="Friedrich A."/>
            <person name="Schacherer J."/>
        </authorList>
    </citation>
    <scope>NUCLEOTIDE SEQUENCE [LARGE SCALE GENOMIC DNA]</scope>
</reference>
<accession>A0A7D9D103</accession>
<feature type="compositionally biased region" description="Low complexity" evidence="1">
    <location>
        <begin position="222"/>
        <end position="232"/>
    </location>
</feature>
<keyword evidence="4" id="KW-1185">Reference proteome</keyword>
<dbReference type="GO" id="GO:0046983">
    <property type="term" value="F:protein dimerization activity"/>
    <property type="evidence" value="ECO:0007669"/>
    <property type="project" value="InterPro"/>
</dbReference>
<dbReference type="AlphaFoldDB" id="A0A7D9D103"/>
<dbReference type="InterPro" id="IPR052099">
    <property type="entry name" value="Regulatory_TF_Diverse"/>
</dbReference>
<feature type="region of interest" description="Disordered" evidence="1">
    <location>
        <begin position="187"/>
        <end position="291"/>
    </location>
</feature>
<feature type="region of interest" description="Disordered" evidence="1">
    <location>
        <begin position="552"/>
        <end position="602"/>
    </location>
</feature>
<dbReference type="InterPro" id="IPR011598">
    <property type="entry name" value="bHLH_dom"/>
</dbReference>
<dbReference type="SUPFAM" id="SSF47459">
    <property type="entry name" value="HLH, helix-loop-helix DNA-binding domain"/>
    <property type="match status" value="1"/>
</dbReference>
<protein>
    <submittedName>
        <fullName evidence="3">DEBR0S3_07360g1_1</fullName>
    </submittedName>
</protein>
<dbReference type="PANTHER" id="PTHR47336:SF3">
    <property type="entry name" value="SERINE-RICH PROTEIN TYE7"/>
    <property type="match status" value="1"/>
</dbReference>
<feature type="compositionally biased region" description="Polar residues" evidence="1">
    <location>
        <begin position="189"/>
        <end position="199"/>
    </location>
</feature>
<dbReference type="SMART" id="SM00353">
    <property type="entry name" value="HLH"/>
    <property type="match status" value="1"/>
</dbReference>
<evidence type="ECO:0000313" key="3">
    <source>
        <dbReference type="EMBL" id="VUG18312.1"/>
    </source>
</evidence>
<evidence type="ECO:0000256" key="1">
    <source>
        <dbReference type="SAM" id="MobiDB-lite"/>
    </source>
</evidence>
<proteinExistence type="predicted"/>
<feature type="region of interest" description="Disordered" evidence="1">
    <location>
        <begin position="1"/>
        <end position="52"/>
    </location>
</feature>
<feature type="domain" description="BHLH" evidence="2">
    <location>
        <begin position="285"/>
        <end position="357"/>
    </location>
</feature>
<evidence type="ECO:0000259" key="2">
    <source>
        <dbReference type="PROSITE" id="PS50888"/>
    </source>
</evidence>
<gene>
    <name evidence="3" type="ORF">DEBR0S3_07360G</name>
</gene>
<dbReference type="InterPro" id="IPR036638">
    <property type="entry name" value="HLH_DNA-bd_sf"/>
</dbReference>
<feature type="compositionally biased region" description="Polar residues" evidence="1">
    <location>
        <begin position="564"/>
        <end position="602"/>
    </location>
</feature>
<dbReference type="Proteomes" id="UP000478008">
    <property type="component" value="Unassembled WGS sequence"/>
</dbReference>
<feature type="region of interest" description="Disordered" evidence="1">
    <location>
        <begin position="163"/>
        <end position="182"/>
    </location>
</feature>
<dbReference type="EMBL" id="CABFWN010000003">
    <property type="protein sequence ID" value="VUG18312.1"/>
    <property type="molecule type" value="Genomic_DNA"/>
</dbReference>
<dbReference type="PROSITE" id="PS50888">
    <property type="entry name" value="BHLH"/>
    <property type="match status" value="1"/>
</dbReference>
<evidence type="ECO:0000313" key="4">
    <source>
        <dbReference type="Proteomes" id="UP000478008"/>
    </source>
</evidence>
<dbReference type="Gene3D" id="4.10.280.10">
    <property type="entry name" value="Helix-loop-helix DNA-binding domain"/>
    <property type="match status" value="1"/>
</dbReference>
<sequence length="1228" mass="136354">MNSNTGFSHNSQDHDRHTSDSHGLHVASSDFHGENANGTILKESENSASSSVQSQFVNQQAFNGANTAEANCSTPVVDQHQADSGAGNVDGMDRQSKVYPSGFADEEFPYNEWLNSNAYTIAVATGNADVSTVMNAPHITENSNSSSSGVSGSLTPIIKEEPDQLDDLLSPSTSGKTLFDPEIFPRRTFSGTSSFNSPTVSPPGRRTALSADDPKINNVPISNSNSASSSSSKRVPPKLLRGRRAGGASSGSAAISEGPSSNSDTSSVGARSGSYTGSGVKKPKRDRFSHNVVEKKYRANINMRIAELRNAVPTLKPLSTSAGNGQIDLSKLDGLTPATRLNKASILSKATEYIYHLRTKNEALMREVSALHGVIQQYGLSLPPAVQEMHQQLKPLPKFINYSHDGKKLGPVSGQPPAKTSSFRGLQQQAQPQAAYGYYGGVSASVPGATVAYDTQYAGGQPLANQYSYVQKGEGVPQYVQKGQKFAQYVPNGSTAQYVQDQASQYVQKQAPQYGQDQTTPYGQDQTTQYGQNQTPYIQKDQMHYVQKDQTPNYIPKNKMPGYSQDQPPQYNFQHQPSSQHPYTSSEPQPGQTFQQNPEHANSQQQNFYYDQKHEIDTVGQPIEEPNLANNASESHMMRGQMLVGGVAAIMGSQLMASSEESIPSHTQDIRPMGISSVWLDIPETVSSFKTLCQFTLFFLGLFMLVQPVLSVCFDFIEACLYPPSLETNHVPGFVQTRIRGLVRRSSGFAFTTLLVKYWAVNCGFLIKDGTNPQHLYQFNMLCHDLFTKKGQIPLAVLMFFYVESLSIVTSGAYRTDESYRFQFNSLVIARVFERRLRSQFLNAMLSIPQRICALFKELEATKAIRGERSASMCQMVKLIEKDPGFVASNVLFDRILTRSFKMEESWYLVEYVCFIRATDILRASLIEYIQALSLFGGDILPGNEAVFSKVRHREASYAKPVEDDLSYKAFKETIMAEVVHRIFSKIDKSEAIMPAGSPVRLYCSVYQQILDPTDKSKLQRSLYAIFSSCKRHLENSETFDRVNSLFEVDKFKPQDMDVIVEEIESHQHPSAIMHVVSCFSYRLSLACSWIMHFYYNSDYESARYLVKFLRTPSDFANHGDLEVLDLLPFTAALQVLLVIVEKEADNLFKDESEGGLGDENLQVITNLVNFLKVYVNYAVAAPKKFNLLSYDVARLRTQLKLEIHQRLMRLGNILDSGSAARNDDVIG</sequence>
<feature type="compositionally biased region" description="Basic and acidic residues" evidence="1">
    <location>
        <begin position="11"/>
        <end position="23"/>
    </location>
</feature>
<organism evidence="3 4">
    <name type="scientific">Dekkera bruxellensis</name>
    <name type="common">Brettanomyces custersii</name>
    <dbReference type="NCBI Taxonomy" id="5007"/>
    <lineage>
        <taxon>Eukaryota</taxon>
        <taxon>Fungi</taxon>
        <taxon>Dikarya</taxon>
        <taxon>Ascomycota</taxon>
        <taxon>Saccharomycotina</taxon>
        <taxon>Pichiomycetes</taxon>
        <taxon>Pichiales</taxon>
        <taxon>Pichiaceae</taxon>
        <taxon>Brettanomyces</taxon>
    </lineage>
</organism>